<dbReference type="AlphaFoldDB" id="A0A2N5XNK4"/>
<evidence type="ECO:0000256" key="6">
    <source>
        <dbReference type="ARBA" id="ARBA00023277"/>
    </source>
</evidence>
<dbReference type="GO" id="GO:0016301">
    <property type="term" value="F:kinase activity"/>
    <property type="evidence" value="ECO:0007669"/>
    <property type="project" value="UniProtKB-KW"/>
</dbReference>
<feature type="domain" description="Four-carbon acid sugar kinase nucleotide binding" evidence="8">
    <location>
        <begin position="255"/>
        <end position="333"/>
    </location>
</feature>
<protein>
    <recommendedName>
        <fullName evidence="11">Four-carbon acid sugar kinase family protein</fullName>
    </recommendedName>
</protein>
<dbReference type="SUPFAM" id="SSF142764">
    <property type="entry name" value="YgbK-like"/>
    <property type="match status" value="1"/>
</dbReference>
<evidence type="ECO:0000313" key="10">
    <source>
        <dbReference type="Proteomes" id="UP000234881"/>
    </source>
</evidence>
<keyword evidence="3" id="KW-0547">Nucleotide-binding</keyword>
<evidence type="ECO:0000256" key="1">
    <source>
        <dbReference type="ARBA" id="ARBA00005715"/>
    </source>
</evidence>
<evidence type="ECO:0000313" key="9">
    <source>
        <dbReference type="EMBL" id="PLW76072.1"/>
    </source>
</evidence>
<dbReference type="InterPro" id="IPR042213">
    <property type="entry name" value="NBD_C_sf"/>
</dbReference>
<dbReference type="Gene3D" id="3.40.980.20">
    <property type="entry name" value="Four-carbon acid sugar kinase, nucleotide binding domain"/>
    <property type="match status" value="1"/>
</dbReference>
<dbReference type="Pfam" id="PF07005">
    <property type="entry name" value="SBD_N"/>
    <property type="match status" value="1"/>
</dbReference>
<dbReference type="EMBL" id="PKUQ01000034">
    <property type="protein sequence ID" value="PLW76072.1"/>
    <property type="molecule type" value="Genomic_DNA"/>
</dbReference>
<evidence type="ECO:0000259" key="7">
    <source>
        <dbReference type="Pfam" id="PF07005"/>
    </source>
</evidence>
<name>A0A2N5XNK4_9HYPH</name>
<reference evidence="9 10" key="1">
    <citation type="submission" date="2018-01" db="EMBL/GenBank/DDBJ databases">
        <title>The draft genome sequence of Cohaesibacter sp. H1304.</title>
        <authorList>
            <person name="Wang N.-N."/>
            <person name="Du Z.-J."/>
        </authorList>
    </citation>
    <scope>NUCLEOTIDE SEQUENCE [LARGE SCALE GENOMIC DNA]</scope>
    <source>
        <strain evidence="9 10">H1304</strain>
    </source>
</reference>
<evidence type="ECO:0000259" key="8">
    <source>
        <dbReference type="Pfam" id="PF17042"/>
    </source>
</evidence>
<comment type="similarity">
    <text evidence="1">Belongs to the four-carbon acid sugar kinase family.</text>
</comment>
<dbReference type="InterPro" id="IPR037051">
    <property type="entry name" value="4-carb_acid_sugar_kinase_N_sf"/>
</dbReference>
<evidence type="ECO:0000256" key="2">
    <source>
        <dbReference type="ARBA" id="ARBA00022679"/>
    </source>
</evidence>
<gene>
    <name evidence="9" type="ORF">C0081_16590</name>
</gene>
<proteinExistence type="inferred from homology"/>
<keyword evidence="4" id="KW-0418">Kinase</keyword>
<dbReference type="OrthoDB" id="9778478at2"/>
<evidence type="ECO:0000256" key="3">
    <source>
        <dbReference type="ARBA" id="ARBA00022741"/>
    </source>
</evidence>
<evidence type="ECO:0000256" key="4">
    <source>
        <dbReference type="ARBA" id="ARBA00022777"/>
    </source>
</evidence>
<feature type="domain" description="Four-carbon acid sugar kinase N-terminal" evidence="7">
    <location>
        <begin position="3"/>
        <end position="129"/>
    </location>
</feature>
<evidence type="ECO:0008006" key="11">
    <source>
        <dbReference type="Google" id="ProtNLM"/>
    </source>
</evidence>
<keyword evidence="2" id="KW-0808">Transferase</keyword>
<keyword evidence="10" id="KW-1185">Reference proteome</keyword>
<keyword evidence="6" id="KW-0119">Carbohydrate metabolism</keyword>
<keyword evidence="5" id="KW-0067">ATP-binding</keyword>
<comment type="caution">
    <text evidence="9">The sequence shown here is derived from an EMBL/GenBank/DDBJ whole genome shotgun (WGS) entry which is preliminary data.</text>
</comment>
<dbReference type="Proteomes" id="UP000234881">
    <property type="component" value="Unassembled WGS sequence"/>
</dbReference>
<dbReference type="InterPro" id="IPR031475">
    <property type="entry name" value="NBD_C"/>
</dbReference>
<dbReference type="GO" id="GO:0005524">
    <property type="term" value="F:ATP binding"/>
    <property type="evidence" value="ECO:0007669"/>
    <property type="project" value="UniProtKB-KW"/>
</dbReference>
<dbReference type="Pfam" id="PF17042">
    <property type="entry name" value="NBD_C"/>
    <property type="match status" value="1"/>
</dbReference>
<dbReference type="InterPro" id="IPR010737">
    <property type="entry name" value="4-carb_acid_sugar_kinase_N"/>
</dbReference>
<accession>A0A2N5XNK4</accession>
<sequence>MKLVMIADDLTGALDASVAFADRGLKVICAMSIASLPSALEQSADVVAISTGSRELSQQDAIVIIKQVRKIVEAAPSAQGAIWFKKIDSRLKGHIAAEVAVLRNPGQPVLVCPAFPRLGRYVRDGALCGVGVEQPIDVASVSGVDAAGCLDATSDADIDAGVGQFALDGLFVGAAGLAEGLARQLAPLSVTRASVVPPAPALFAIGSRDTVTLAQLQTFTPLAAPNGQVPSPQVWQGPLQIVQITPGADIVSGQEAGRAFASGIADWIKQSNPATLLACGGESASAIAKHLDIGLLEVRGEVLPGLPLSVCCDGGRDLCIVTKSGGFGSKDTLVNLSQKLVKIDESKQPEVRFCGR</sequence>
<dbReference type="Gene3D" id="3.40.50.10840">
    <property type="entry name" value="Putative sugar-binding, N-terminal domain"/>
    <property type="match status" value="1"/>
</dbReference>
<evidence type="ECO:0000256" key="5">
    <source>
        <dbReference type="ARBA" id="ARBA00022840"/>
    </source>
</evidence>
<organism evidence="9 10">
    <name type="scientific">Cohaesibacter celericrescens</name>
    <dbReference type="NCBI Taxonomy" id="2067669"/>
    <lineage>
        <taxon>Bacteria</taxon>
        <taxon>Pseudomonadati</taxon>
        <taxon>Pseudomonadota</taxon>
        <taxon>Alphaproteobacteria</taxon>
        <taxon>Hyphomicrobiales</taxon>
        <taxon>Cohaesibacteraceae</taxon>
    </lineage>
</organism>